<gene>
    <name evidence="2" type="ORF">S101395_04508</name>
</gene>
<dbReference type="Pfam" id="PF13472">
    <property type="entry name" value="Lipase_GDSL_2"/>
    <property type="match status" value="1"/>
</dbReference>
<name>A0ABM6LNJ9_9BACI</name>
<proteinExistence type="predicted"/>
<evidence type="ECO:0000313" key="2">
    <source>
        <dbReference type="EMBL" id="ASB90996.1"/>
    </source>
</evidence>
<accession>A0ABM6LNJ9</accession>
<keyword evidence="3" id="KW-1185">Reference proteome</keyword>
<dbReference type="RefSeq" id="WP_006638727.1">
    <property type="nucleotide sequence ID" value="NZ_BORD01000009.1"/>
</dbReference>
<dbReference type="EMBL" id="CP021920">
    <property type="protein sequence ID" value="ASB90996.1"/>
    <property type="molecule type" value="Genomic_DNA"/>
</dbReference>
<dbReference type="SUPFAM" id="SSF52266">
    <property type="entry name" value="SGNH hydrolase"/>
    <property type="match status" value="1"/>
</dbReference>
<dbReference type="PANTHER" id="PTHR30383:SF27">
    <property type="entry name" value="SPORE GERMINATION LIPASE LIPC"/>
    <property type="match status" value="1"/>
</dbReference>
<protein>
    <submittedName>
        <fullName evidence="2">Spore germination lipase LipC</fullName>
    </submittedName>
</protein>
<evidence type="ECO:0000259" key="1">
    <source>
        <dbReference type="Pfam" id="PF13472"/>
    </source>
</evidence>
<dbReference type="InterPro" id="IPR036514">
    <property type="entry name" value="SGNH_hydro_sf"/>
</dbReference>
<evidence type="ECO:0000313" key="3">
    <source>
        <dbReference type="Proteomes" id="UP000196877"/>
    </source>
</evidence>
<dbReference type="PANTHER" id="PTHR30383">
    <property type="entry name" value="THIOESTERASE 1/PROTEASE 1/LYSOPHOSPHOLIPASE L1"/>
    <property type="match status" value="1"/>
</dbReference>
<dbReference type="Proteomes" id="UP000196877">
    <property type="component" value="Chromosome"/>
</dbReference>
<reference evidence="2 3" key="1">
    <citation type="submission" date="2017-06" db="EMBL/GenBank/DDBJ databases">
        <title>Genome sequence of Bacillus sonorensis strain SRCM101395.</title>
        <authorList>
            <person name="Cho S.H."/>
        </authorList>
    </citation>
    <scope>NUCLEOTIDE SEQUENCE [LARGE SCALE GENOMIC DNA]</scope>
    <source>
        <strain evidence="2 3">SRCM101395</strain>
    </source>
</reference>
<dbReference type="GeneID" id="92851548"/>
<dbReference type="InterPro" id="IPR051532">
    <property type="entry name" value="Ester_Hydrolysis_Enzymes"/>
</dbReference>
<organism evidence="2 3">
    <name type="scientific">Bacillus sonorensis</name>
    <dbReference type="NCBI Taxonomy" id="119858"/>
    <lineage>
        <taxon>Bacteria</taxon>
        <taxon>Bacillati</taxon>
        <taxon>Bacillota</taxon>
        <taxon>Bacilli</taxon>
        <taxon>Bacillales</taxon>
        <taxon>Bacillaceae</taxon>
        <taxon>Bacillus</taxon>
    </lineage>
</organism>
<dbReference type="InterPro" id="IPR013830">
    <property type="entry name" value="SGNH_hydro"/>
</dbReference>
<dbReference type="Gene3D" id="3.40.50.1110">
    <property type="entry name" value="SGNH hydrolase"/>
    <property type="match status" value="1"/>
</dbReference>
<sequence length="212" mass="24117">MALHYTALGDSLTVGVGAGLFEPGFVLRYKRKMEADIKQHVSLAVFAKSGLKTAEILSMLDQPFIRDQLEKAEAITITGCGNDLLQSLDDYEQEKDEHVFLEASSHCQENYSAMLKKIKDIKGEENPRYFVRLLNLYNPFPEIELAEKWILSFNSHLRQLESAPHIKVVDTYSVFKGHEEEYLSFDNVHPNCRGYEAIAEKLRASGYEPVKS</sequence>
<feature type="domain" description="SGNH hydrolase-type esterase" evidence="1">
    <location>
        <begin position="7"/>
        <end position="197"/>
    </location>
</feature>